<dbReference type="Proteomes" id="UP000041254">
    <property type="component" value="Unassembled WGS sequence"/>
</dbReference>
<gene>
    <name evidence="1" type="ORF">Vbra_17961</name>
</gene>
<dbReference type="EMBL" id="CDMY01000688">
    <property type="protein sequence ID" value="CEM29968.1"/>
    <property type="molecule type" value="Genomic_DNA"/>
</dbReference>
<reference evidence="1 2" key="1">
    <citation type="submission" date="2014-11" db="EMBL/GenBank/DDBJ databases">
        <authorList>
            <person name="Zhu J."/>
            <person name="Qi W."/>
            <person name="Song R."/>
        </authorList>
    </citation>
    <scope>NUCLEOTIDE SEQUENCE [LARGE SCALE GENOMIC DNA]</scope>
</reference>
<dbReference type="InParanoid" id="A0A0G4GJ98"/>
<sequence length="203" mass="22471">MPTLCKISALADQALLKQKAANDDDSRTCRSFTGAPFPPQDRHGGHRHIWQGGPSAMATKEGRRHTVAALSLFLVPPWTRKSVIDAHQEALWLNYVKETAGFGQFRATHRALLPPCEPQQVMPLPAQPAIDDDQGWTSKMVGLMSRPGNLRDEEPLPAEILDRAPNDPTPRTWNHSWPTPLLATKFPGVSGLVFAPKTPYLMQ</sequence>
<dbReference type="VEuPathDB" id="CryptoDB:Vbra_17961"/>
<evidence type="ECO:0000313" key="2">
    <source>
        <dbReference type="Proteomes" id="UP000041254"/>
    </source>
</evidence>
<keyword evidence="2" id="KW-1185">Reference proteome</keyword>
<accession>A0A0G4GJ98</accession>
<evidence type="ECO:0000313" key="1">
    <source>
        <dbReference type="EMBL" id="CEM29968.1"/>
    </source>
</evidence>
<proteinExistence type="predicted"/>
<name>A0A0G4GJ98_VITBC</name>
<dbReference type="AlphaFoldDB" id="A0A0G4GJ98"/>
<protein>
    <submittedName>
        <fullName evidence="1">Uncharacterized protein</fullName>
    </submittedName>
</protein>
<organism evidence="1 2">
    <name type="scientific">Vitrella brassicaformis (strain CCMP3155)</name>
    <dbReference type="NCBI Taxonomy" id="1169540"/>
    <lineage>
        <taxon>Eukaryota</taxon>
        <taxon>Sar</taxon>
        <taxon>Alveolata</taxon>
        <taxon>Colpodellida</taxon>
        <taxon>Vitrellaceae</taxon>
        <taxon>Vitrella</taxon>
    </lineage>
</organism>